<evidence type="ECO:0000259" key="12">
    <source>
        <dbReference type="Pfam" id="PF07715"/>
    </source>
</evidence>
<reference evidence="14" key="1">
    <citation type="submission" date="2017-02" db="EMBL/GenBank/DDBJ databases">
        <authorList>
            <person name="Varghese N."/>
            <person name="Submissions S."/>
        </authorList>
    </citation>
    <scope>NUCLEOTIDE SEQUENCE [LARGE SCALE GENOMIC DNA]</scope>
    <source>
        <strain evidence="14">DSM 24967</strain>
    </source>
</reference>
<dbReference type="NCBIfam" id="TIGR04056">
    <property type="entry name" value="OMP_RagA_SusC"/>
    <property type="match status" value="1"/>
</dbReference>
<dbReference type="Pfam" id="PF13715">
    <property type="entry name" value="CarbopepD_reg_2"/>
    <property type="match status" value="1"/>
</dbReference>
<dbReference type="Pfam" id="PF07715">
    <property type="entry name" value="Plug"/>
    <property type="match status" value="1"/>
</dbReference>
<accession>A0A1T5CFW7</accession>
<keyword evidence="6 8" id="KW-0472">Membrane</keyword>
<dbReference type="FunFam" id="2.60.40.1120:FF:000003">
    <property type="entry name" value="Outer membrane protein Omp121"/>
    <property type="match status" value="1"/>
</dbReference>
<evidence type="ECO:0000256" key="3">
    <source>
        <dbReference type="ARBA" id="ARBA00022452"/>
    </source>
</evidence>
<comment type="subcellular location">
    <subcellularLocation>
        <location evidence="1 8">Cell outer membrane</location>
        <topology evidence="1 8">Multi-pass membrane protein</topology>
    </subcellularLocation>
</comment>
<evidence type="ECO:0000256" key="7">
    <source>
        <dbReference type="ARBA" id="ARBA00023237"/>
    </source>
</evidence>
<gene>
    <name evidence="13" type="ORF">SAMN05660349_01864</name>
</gene>
<evidence type="ECO:0000259" key="11">
    <source>
        <dbReference type="Pfam" id="PF00593"/>
    </source>
</evidence>
<evidence type="ECO:0000256" key="2">
    <source>
        <dbReference type="ARBA" id="ARBA00022448"/>
    </source>
</evidence>
<dbReference type="SUPFAM" id="SSF56935">
    <property type="entry name" value="Porins"/>
    <property type="match status" value="1"/>
</dbReference>
<dbReference type="AlphaFoldDB" id="A0A1T5CFW7"/>
<protein>
    <submittedName>
        <fullName evidence="13">TonB-linked outer membrane protein, SusC/RagA family</fullName>
    </submittedName>
</protein>
<feature type="domain" description="TonB-dependent receptor-like beta-barrel" evidence="11">
    <location>
        <begin position="460"/>
        <end position="879"/>
    </location>
</feature>
<dbReference type="InterPro" id="IPR023996">
    <property type="entry name" value="TonB-dep_OMP_SusC/RagA"/>
</dbReference>
<keyword evidence="7 8" id="KW-0998">Cell outer membrane</keyword>
<evidence type="ECO:0000313" key="13">
    <source>
        <dbReference type="EMBL" id="SKB58375.1"/>
    </source>
</evidence>
<dbReference type="SUPFAM" id="SSF49464">
    <property type="entry name" value="Carboxypeptidase regulatory domain-like"/>
    <property type="match status" value="1"/>
</dbReference>
<evidence type="ECO:0000313" key="14">
    <source>
        <dbReference type="Proteomes" id="UP000190852"/>
    </source>
</evidence>
<feature type="domain" description="TonB-dependent receptor plug" evidence="12">
    <location>
        <begin position="119"/>
        <end position="223"/>
    </location>
</feature>
<sequence>MKMSHKTILSFLLLLLSLSIFAQNKVAVKGVVYDNQKMTLPGVSVLEVGTQNGTITDIDGNFVLDVSPNATLRISYIGYATLEVKATTGAPMNITMKEDSQQLEEVVVTGYSGTQLRSKSTNSIAKVANEKLTVGVYSNPAQALSGAVSGLSVKQTSGNPGSTPTIVLRGGTNLDGSGSPIVVVDGQIRSSLSDINPEDIEDLQVMKDAGATAIYGARANNGVIMITTKKGKSGRSEINFKAKLGLNYLNNPYQFEDAEGYLYWMRTAYKRSSNMYTDPATGKNVGYVSSASLGQAQAYGTGNTYNPTSGVWSTMYLTEDNKRLLDLNQGWKTMIDPITGKELIFMDTDVASYNINTPSMTQDYNVNMSGGNDKGSYYAGLGYNYSEGLPVSSFYERYSFVFNGDYKIRDWIKSISSFNFTRANWESMPASQTSEANYFGRVLSLPPTVRFMDENGKMLMGNSIGDGNQIYQPEKFLRDNQTDKFTMNQGFLFSLIDGLDLRVNGSWYYSEGIYESFNKDYYTNPTTINATRSTTASYNRTFDQTYNAILNYKKQITADHYVDAMVGSEYYDSYYRYFYAAGQGAPTDDFQDLGLTNSGENKRTIDSSHSRERILSFFGRLNYDYKSRYLLSLVMRRDGYSKLLDNRWGVFPGVSVGWVLSKEDFFKKYTDVVSFAKLRASYGMNGNVSGIGTYTLQGAYGTSTNYNGSTSYVISAIPNPTLRWEKTKTTELGVDLSFIENKYSANFTYYNRLTDGKYAPAVLPSSSGISSITTNNGQFRNRGVEIDLSAKIIDGKDWNWKVGANISYNKNTVVKLPNNGLERNRQNAFQVSTGRKDANGADILEWVGGYQEGQEPGVLYAYKAEGIYKNWDEIPDYLVDKAGGSSAAFLYGKKSWEEVAVKWTGNDPETGASKTKKLPIQPGDVKWKDINGDGVIDTYDRVKVGNTTPHWIGGFNSTLTWKGFQLYAAFDYALDFTIYDNTTPWFLGAMQGTYNMTSNVHNTWSEENPNGTLPKYYWADQLGKSNYYRTSSMFAYSGAYLAFREVSLSYSLPKSWLSKVKIERLDLSVTGQNLGYLTQCQEVATPEAGSGAGSGYALPRTLLFGINLGF</sequence>
<dbReference type="InterPro" id="IPR012910">
    <property type="entry name" value="Plug_dom"/>
</dbReference>
<feature type="chain" id="PRO_5012007182" evidence="10">
    <location>
        <begin position="23"/>
        <end position="1110"/>
    </location>
</feature>
<dbReference type="InterPro" id="IPR036942">
    <property type="entry name" value="Beta-barrel_TonB_sf"/>
</dbReference>
<feature type="signal peptide" evidence="10">
    <location>
        <begin position="1"/>
        <end position="22"/>
    </location>
</feature>
<dbReference type="Gene3D" id="2.40.170.20">
    <property type="entry name" value="TonB-dependent receptor, beta-barrel domain"/>
    <property type="match status" value="1"/>
</dbReference>
<dbReference type="Gene3D" id="2.60.40.1120">
    <property type="entry name" value="Carboxypeptidase-like, regulatory domain"/>
    <property type="match status" value="1"/>
</dbReference>
<evidence type="ECO:0000256" key="4">
    <source>
        <dbReference type="ARBA" id="ARBA00022692"/>
    </source>
</evidence>
<evidence type="ECO:0000256" key="10">
    <source>
        <dbReference type="SAM" id="SignalP"/>
    </source>
</evidence>
<evidence type="ECO:0000256" key="6">
    <source>
        <dbReference type="ARBA" id="ARBA00023136"/>
    </source>
</evidence>
<keyword evidence="10" id="KW-0732">Signal</keyword>
<dbReference type="InterPro" id="IPR000531">
    <property type="entry name" value="Beta-barrel_TonB"/>
</dbReference>
<dbReference type="InterPro" id="IPR008969">
    <property type="entry name" value="CarboxyPept-like_regulatory"/>
</dbReference>
<dbReference type="Pfam" id="PF00593">
    <property type="entry name" value="TonB_dep_Rec_b-barrel"/>
    <property type="match status" value="1"/>
</dbReference>
<evidence type="ECO:0000256" key="9">
    <source>
        <dbReference type="RuleBase" id="RU003357"/>
    </source>
</evidence>
<dbReference type="Proteomes" id="UP000190852">
    <property type="component" value="Unassembled WGS sequence"/>
</dbReference>
<dbReference type="Gene3D" id="2.170.130.10">
    <property type="entry name" value="TonB-dependent receptor, plug domain"/>
    <property type="match status" value="1"/>
</dbReference>
<dbReference type="InterPro" id="IPR039426">
    <property type="entry name" value="TonB-dep_rcpt-like"/>
</dbReference>
<evidence type="ECO:0000256" key="1">
    <source>
        <dbReference type="ARBA" id="ARBA00004571"/>
    </source>
</evidence>
<keyword evidence="5 9" id="KW-0798">TonB box</keyword>
<comment type="similarity">
    <text evidence="8 9">Belongs to the TonB-dependent receptor family.</text>
</comment>
<dbReference type="InterPro" id="IPR023997">
    <property type="entry name" value="TonB-dep_OMP_SusC/RagA_CS"/>
</dbReference>
<dbReference type="NCBIfam" id="TIGR04057">
    <property type="entry name" value="SusC_RagA_signa"/>
    <property type="match status" value="1"/>
</dbReference>
<keyword evidence="14" id="KW-1185">Reference proteome</keyword>
<dbReference type="PROSITE" id="PS52016">
    <property type="entry name" value="TONB_DEPENDENT_REC_3"/>
    <property type="match status" value="1"/>
</dbReference>
<keyword evidence="2 8" id="KW-0813">Transport</keyword>
<dbReference type="InterPro" id="IPR037066">
    <property type="entry name" value="Plug_dom_sf"/>
</dbReference>
<organism evidence="13 14">
    <name type="scientific">Parabacteroides chartae</name>
    <dbReference type="NCBI Taxonomy" id="1037355"/>
    <lineage>
        <taxon>Bacteria</taxon>
        <taxon>Pseudomonadati</taxon>
        <taxon>Bacteroidota</taxon>
        <taxon>Bacteroidia</taxon>
        <taxon>Bacteroidales</taxon>
        <taxon>Tannerellaceae</taxon>
        <taxon>Parabacteroides</taxon>
    </lineage>
</organism>
<keyword evidence="3 8" id="KW-1134">Transmembrane beta strand</keyword>
<evidence type="ECO:0000256" key="8">
    <source>
        <dbReference type="PROSITE-ProRule" id="PRU01360"/>
    </source>
</evidence>
<evidence type="ECO:0000256" key="5">
    <source>
        <dbReference type="ARBA" id="ARBA00023077"/>
    </source>
</evidence>
<dbReference type="EMBL" id="FUYQ01000012">
    <property type="protein sequence ID" value="SKB58375.1"/>
    <property type="molecule type" value="Genomic_DNA"/>
</dbReference>
<proteinExistence type="inferred from homology"/>
<dbReference type="GO" id="GO:0009279">
    <property type="term" value="C:cell outer membrane"/>
    <property type="evidence" value="ECO:0007669"/>
    <property type="project" value="UniProtKB-SubCell"/>
</dbReference>
<name>A0A1T5CFW7_9BACT</name>
<keyword evidence="4 8" id="KW-0812">Transmembrane</keyword>